<evidence type="ECO:0000256" key="8">
    <source>
        <dbReference type="ARBA" id="ARBA00045636"/>
    </source>
</evidence>
<dbReference type="Proteomes" id="UP001424459">
    <property type="component" value="Unassembled WGS sequence"/>
</dbReference>
<dbReference type="RefSeq" id="WP_344697064.1">
    <property type="nucleotide sequence ID" value="NZ_BAABBR010000001.1"/>
</dbReference>
<dbReference type="EMBL" id="BAABBR010000001">
    <property type="protein sequence ID" value="GAA4040128.1"/>
    <property type="molecule type" value="Genomic_DNA"/>
</dbReference>
<keyword evidence="11" id="KW-1185">Reference proteome</keyword>
<comment type="similarity">
    <text evidence="2">Belongs to the amino acid-polyamine-organocation (APC) superfamily. Basic amino acid/polyamine antiporter (APA) (TC 2.A.3.2) family.</text>
</comment>
<reference evidence="11" key="1">
    <citation type="journal article" date="2019" name="Int. J. Syst. Evol. Microbiol.">
        <title>The Global Catalogue of Microorganisms (GCM) 10K type strain sequencing project: providing services to taxonomists for standard genome sequencing and annotation.</title>
        <authorList>
            <consortium name="The Broad Institute Genomics Platform"/>
            <consortium name="The Broad Institute Genome Sequencing Center for Infectious Disease"/>
            <person name="Wu L."/>
            <person name="Ma J."/>
        </authorList>
    </citation>
    <scope>NUCLEOTIDE SEQUENCE [LARGE SCALE GENOMIC DNA]</scope>
    <source>
        <strain evidence="11">JCM 17564</strain>
    </source>
</reference>
<feature type="transmembrane region" description="Helical" evidence="9">
    <location>
        <begin position="236"/>
        <end position="258"/>
    </location>
</feature>
<feature type="transmembrane region" description="Helical" evidence="9">
    <location>
        <begin position="327"/>
        <end position="348"/>
    </location>
</feature>
<comment type="subcellular location">
    <subcellularLocation>
        <location evidence="1">Cell membrane</location>
        <topology evidence="1">Multi-pass membrane protein</topology>
    </subcellularLocation>
</comment>
<evidence type="ECO:0000256" key="7">
    <source>
        <dbReference type="ARBA" id="ARBA00023136"/>
    </source>
</evidence>
<feature type="transmembrane region" description="Helical" evidence="9">
    <location>
        <begin position="107"/>
        <end position="125"/>
    </location>
</feature>
<organism evidence="10 11">
    <name type="scientific">Sphingomonas rosea</name>
    <dbReference type="NCBI Taxonomy" id="335605"/>
    <lineage>
        <taxon>Bacteria</taxon>
        <taxon>Pseudomonadati</taxon>
        <taxon>Pseudomonadota</taxon>
        <taxon>Alphaproteobacteria</taxon>
        <taxon>Sphingomonadales</taxon>
        <taxon>Sphingomonadaceae</taxon>
        <taxon>Sphingomonas</taxon>
    </lineage>
</organism>
<proteinExistence type="inferred from homology"/>
<feature type="transmembrane region" description="Helical" evidence="9">
    <location>
        <begin position="131"/>
        <end position="150"/>
    </location>
</feature>
<evidence type="ECO:0000256" key="2">
    <source>
        <dbReference type="ARBA" id="ARBA00008220"/>
    </source>
</evidence>
<evidence type="ECO:0000313" key="11">
    <source>
        <dbReference type="Proteomes" id="UP001424459"/>
    </source>
</evidence>
<feature type="transmembrane region" description="Helical" evidence="9">
    <location>
        <begin position="354"/>
        <end position="376"/>
    </location>
</feature>
<sequence>MNEIAETLPPPPPPPPPSRRLGPLMSLAMVVGTVIGSGIYVLPATLAPFGANIIPAFGIAILGTCCLAIALARLARALPGGPYAYIAAAFGDRAAFVTLWSYVVSQWTAVAAVAIAAMGALGFVFPAIGSGWPLALCACGAIAGMVLVNLSGARSAGVVQIVATVIKVVPLLLVAVLVVVRLGSGTPLEPLAPAPITAQAIVSACALMLFAFTGFEAAAVTANVTEDAGDVVPGATIRGTALVALLYLCSTVAVLWLLPSAGASMSQAPFADAIAPTLGNIAGAFVAIVAAISALGAGNAIILLAVEISRAMANAGDLPPFFARTNKAGVASGSLLVAAGVAMLLVLASISDSFVAVFTFVSLVSAVSALVLYLICACAALKLRLEKPALAVIAILYAIAMFVGAGLEATLWGVVLALAGLPLRWLSRRRNGLA</sequence>
<evidence type="ECO:0000313" key="10">
    <source>
        <dbReference type="EMBL" id="GAA4040128.1"/>
    </source>
</evidence>
<keyword evidence="5 9" id="KW-0812">Transmembrane</keyword>
<evidence type="ECO:0000256" key="4">
    <source>
        <dbReference type="ARBA" id="ARBA00022475"/>
    </source>
</evidence>
<feature type="transmembrane region" description="Helical" evidence="9">
    <location>
        <begin position="200"/>
        <end position="224"/>
    </location>
</feature>
<feature type="transmembrane region" description="Helical" evidence="9">
    <location>
        <begin position="157"/>
        <end position="180"/>
    </location>
</feature>
<protein>
    <recommendedName>
        <fullName evidence="3">Arginine/agmatine antiporter</fullName>
    </recommendedName>
</protein>
<evidence type="ECO:0000256" key="3">
    <source>
        <dbReference type="ARBA" id="ARBA00021069"/>
    </source>
</evidence>
<evidence type="ECO:0000256" key="9">
    <source>
        <dbReference type="SAM" id="Phobius"/>
    </source>
</evidence>
<accession>A0ABP7UC14</accession>
<evidence type="ECO:0000256" key="6">
    <source>
        <dbReference type="ARBA" id="ARBA00022989"/>
    </source>
</evidence>
<dbReference type="PIRSF" id="PIRSF006060">
    <property type="entry name" value="AA_transporter"/>
    <property type="match status" value="1"/>
</dbReference>
<keyword evidence="4" id="KW-1003">Cell membrane</keyword>
<evidence type="ECO:0000256" key="5">
    <source>
        <dbReference type="ARBA" id="ARBA00022692"/>
    </source>
</evidence>
<feature type="transmembrane region" description="Helical" evidence="9">
    <location>
        <begin position="20"/>
        <end position="42"/>
    </location>
</feature>
<feature type="transmembrane region" description="Helical" evidence="9">
    <location>
        <begin position="388"/>
        <end position="405"/>
    </location>
</feature>
<name>A0ABP7UC14_9SPHN</name>
<comment type="function">
    <text evidence="8">Major component of the acid-resistance (AR) system allowing enteric pathogens to survive the acidic environment in the stomach. Exchanges extracellular arginine for its intracellular decarboxylation product agmatine (Agm) thereby expelling intracellular protons. Probably undergoes several conformational states in order to translocate the substrate across the membrane; keeps the substrate accessible to only 1 side of the membrane at a time by opening and closing 3 membrane-internal gates.</text>
</comment>
<dbReference type="InterPro" id="IPR050367">
    <property type="entry name" value="APC_superfamily"/>
</dbReference>
<dbReference type="PANTHER" id="PTHR42770">
    <property type="entry name" value="AMINO ACID TRANSPORTER-RELATED"/>
    <property type="match status" value="1"/>
</dbReference>
<feature type="transmembrane region" description="Helical" evidence="9">
    <location>
        <begin position="278"/>
        <end position="306"/>
    </location>
</feature>
<gene>
    <name evidence="10" type="ORF">GCM10022281_21320</name>
</gene>
<dbReference type="InterPro" id="IPR002293">
    <property type="entry name" value="AA/rel_permease1"/>
</dbReference>
<dbReference type="Gene3D" id="1.20.1740.10">
    <property type="entry name" value="Amino acid/polyamine transporter I"/>
    <property type="match status" value="1"/>
</dbReference>
<dbReference type="PANTHER" id="PTHR42770:SF18">
    <property type="entry name" value="ARGININE_AGMATINE ANTIPORTER"/>
    <property type="match status" value="1"/>
</dbReference>
<keyword evidence="7 9" id="KW-0472">Membrane</keyword>
<evidence type="ECO:0000256" key="1">
    <source>
        <dbReference type="ARBA" id="ARBA00004651"/>
    </source>
</evidence>
<feature type="transmembrane region" description="Helical" evidence="9">
    <location>
        <begin position="49"/>
        <end position="71"/>
    </location>
</feature>
<keyword evidence="6 9" id="KW-1133">Transmembrane helix</keyword>
<comment type="caution">
    <text evidence="10">The sequence shown here is derived from an EMBL/GenBank/DDBJ whole genome shotgun (WGS) entry which is preliminary data.</text>
</comment>
<dbReference type="Pfam" id="PF13520">
    <property type="entry name" value="AA_permease_2"/>
    <property type="match status" value="1"/>
</dbReference>